<dbReference type="InterPro" id="IPR002554">
    <property type="entry name" value="PP2A_B56"/>
</dbReference>
<dbReference type="Proteomes" id="UP000734854">
    <property type="component" value="Unassembled WGS sequence"/>
</dbReference>
<dbReference type="GO" id="GO:0000159">
    <property type="term" value="C:protein phosphatase type 2A complex"/>
    <property type="evidence" value="ECO:0007669"/>
    <property type="project" value="InterPro"/>
</dbReference>
<gene>
    <name evidence="2" type="ORF">ZIOFF_016165</name>
</gene>
<evidence type="ECO:0000313" key="3">
    <source>
        <dbReference type="Proteomes" id="UP000734854"/>
    </source>
</evidence>
<dbReference type="InterPro" id="IPR016024">
    <property type="entry name" value="ARM-type_fold"/>
</dbReference>
<comment type="caution">
    <text evidence="2">The sequence shown here is derived from an EMBL/GenBank/DDBJ whole genome shotgun (WGS) entry which is preliminary data.</text>
</comment>
<dbReference type="PANTHER" id="PTHR10257">
    <property type="entry name" value="SERINE/THREONINE PROTEIN PHOSPHATASE 2A PP2A REGULATORY SUBUNIT B"/>
    <property type="match status" value="1"/>
</dbReference>
<dbReference type="Gene3D" id="1.25.10.10">
    <property type="entry name" value="Leucine-rich Repeat Variant"/>
    <property type="match status" value="2"/>
</dbReference>
<dbReference type="GO" id="GO:0007165">
    <property type="term" value="P:signal transduction"/>
    <property type="evidence" value="ECO:0007669"/>
    <property type="project" value="InterPro"/>
</dbReference>
<reference evidence="2 3" key="1">
    <citation type="submission" date="2020-08" db="EMBL/GenBank/DDBJ databases">
        <title>Plant Genome Project.</title>
        <authorList>
            <person name="Zhang R.-G."/>
        </authorList>
    </citation>
    <scope>NUCLEOTIDE SEQUENCE [LARGE SCALE GENOMIC DNA]</scope>
    <source>
        <tissue evidence="2">Rhizome</tissue>
    </source>
</reference>
<evidence type="ECO:0000256" key="1">
    <source>
        <dbReference type="SAM" id="MobiDB-lite"/>
    </source>
</evidence>
<dbReference type="AlphaFoldDB" id="A0A8J5I1D3"/>
<proteinExistence type="predicted"/>
<feature type="region of interest" description="Disordered" evidence="1">
    <location>
        <begin position="178"/>
        <end position="202"/>
    </location>
</feature>
<organism evidence="2 3">
    <name type="scientific">Zingiber officinale</name>
    <name type="common">Ginger</name>
    <name type="synonym">Amomum zingiber</name>
    <dbReference type="NCBI Taxonomy" id="94328"/>
    <lineage>
        <taxon>Eukaryota</taxon>
        <taxon>Viridiplantae</taxon>
        <taxon>Streptophyta</taxon>
        <taxon>Embryophyta</taxon>
        <taxon>Tracheophyta</taxon>
        <taxon>Spermatophyta</taxon>
        <taxon>Magnoliopsida</taxon>
        <taxon>Liliopsida</taxon>
        <taxon>Zingiberales</taxon>
        <taxon>Zingiberaceae</taxon>
        <taxon>Zingiber</taxon>
    </lineage>
</organism>
<dbReference type="EMBL" id="JACMSC010000004">
    <property type="protein sequence ID" value="KAG6526188.1"/>
    <property type="molecule type" value="Genomic_DNA"/>
</dbReference>
<evidence type="ECO:0000313" key="2">
    <source>
        <dbReference type="EMBL" id="KAG6526188.1"/>
    </source>
</evidence>
<dbReference type="GO" id="GO:0019888">
    <property type="term" value="F:protein phosphatase regulator activity"/>
    <property type="evidence" value="ECO:0007669"/>
    <property type="project" value="InterPro"/>
</dbReference>
<keyword evidence="3" id="KW-1185">Reference proteome</keyword>
<protein>
    <submittedName>
        <fullName evidence="2">Uncharacterized protein</fullName>
    </submittedName>
</protein>
<dbReference type="Pfam" id="PF01603">
    <property type="entry name" value="B56"/>
    <property type="match status" value="1"/>
</dbReference>
<dbReference type="SUPFAM" id="SSF48371">
    <property type="entry name" value="ARM repeat"/>
    <property type="match status" value="1"/>
</dbReference>
<feature type="compositionally biased region" description="Polar residues" evidence="1">
    <location>
        <begin position="185"/>
        <end position="202"/>
    </location>
</feature>
<sequence>MRSSPPPSPSACFAPSTASHENRGADLEEEDSYLDPTWLHLQLVCELLLRYVMSSNTETKVAKCYIDHSFVLCLHDLFDSEDPHEHEYLKTILHRIYGKKDFKLANTVIRGLLKFWPVTNCQKEVLFLGELEEVLEVTQPADFQRCIVPLFKQIAHCLSSSHFQKRFNLEEENKYNTSKKEDLTVESSGKHNPSTVANPSTVSSLKNTTIAYRVDEEEGNLAGRVDEEENRRTLMKKRKSPLEPVCRIVAKK</sequence>
<dbReference type="InterPro" id="IPR011989">
    <property type="entry name" value="ARM-like"/>
</dbReference>
<dbReference type="PANTHER" id="PTHR10257:SF3">
    <property type="entry name" value="SERINE_THREONINE-PROTEIN PHOSPHATASE 2A 56 KDA REGULATORY SUBUNIT GAMMA ISOFORM"/>
    <property type="match status" value="1"/>
</dbReference>
<accession>A0A8J5I1D3</accession>
<name>A0A8J5I1D3_ZINOF</name>